<evidence type="ECO:0000313" key="2">
    <source>
        <dbReference type="EMBL" id="MCA2017706.1"/>
    </source>
</evidence>
<dbReference type="Proteomes" id="UP001199044">
    <property type="component" value="Unassembled WGS sequence"/>
</dbReference>
<organism evidence="2 3">
    <name type="scientific">Vibrio tritonius</name>
    <dbReference type="NCBI Taxonomy" id="1435069"/>
    <lineage>
        <taxon>Bacteria</taxon>
        <taxon>Pseudomonadati</taxon>
        <taxon>Pseudomonadota</taxon>
        <taxon>Gammaproteobacteria</taxon>
        <taxon>Vibrionales</taxon>
        <taxon>Vibrionaceae</taxon>
        <taxon>Vibrio</taxon>
    </lineage>
</organism>
<evidence type="ECO:0008006" key="4">
    <source>
        <dbReference type="Google" id="ProtNLM"/>
    </source>
</evidence>
<feature type="chain" id="PRO_5045876590" description="Lysine-specific metallo-endopeptidase domain-containing protein" evidence="1">
    <location>
        <begin position="19"/>
        <end position="248"/>
    </location>
</feature>
<gene>
    <name evidence="2" type="ORF">LDJ79_16400</name>
</gene>
<keyword evidence="1" id="KW-0732">Signal</keyword>
<protein>
    <recommendedName>
        <fullName evidence="4">Lysine-specific metallo-endopeptidase domain-containing protein</fullName>
    </recommendedName>
</protein>
<evidence type="ECO:0000313" key="3">
    <source>
        <dbReference type="Proteomes" id="UP001199044"/>
    </source>
</evidence>
<accession>A0ABS7YS72</accession>
<dbReference type="RefSeq" id="WP_225251359.1">
    <property type="nucleotide sequence ID" value="NZ_JAIWIU010000117.1"/>
</dbReference>
<comment type="caution">
    <text evidence="2">The sequence shown here is derived from an EMBL/GenBank/DDBJ whole genome shotgun (WGS) entry which is preliminary data.</text>
</comment>
<keyword evidence="3" id="KW-1185">Reference proteome</keyword>
<evidence type="ECO:0000256" key="1">
    <source>
        <dbReference type="SAM" id="SignalP"/>
    </source>
</evidence>
<dbReference type="SUPFAM" id="SSF55486">
    <property type="entry name" value="Metalloproteases ('zincins'), catalytic domain"/>
    <property type="match status" value="1"/>
</dbReference>
<dbReference type="EMBL" id="JAIWIU010000117">
    <property type="protein sequence ID" value="MCA2017706.1"/>
    <property type="molecule type" value="Genomic_DNA"/>
</dbReference>
<name>A0ABS7YS72_9VIBR</name>
<sequence>MIRILILLIAFCNASSFASEIESNCQVSNDIKTNKVTFYIGQSVKNIMSDKDVQLWISNAINLSNEILSNSCIPLRREVEAIVYIDDINPDYIDNISLTHIFLESTLNRELDNSDLTKYYGYVYYLDSNCGLTDASKYPKFFLLNLFCAQFTLEHELGHLATANHDIKTLQSQNYVYTLEIPFSNFKEATYARGAICDGHGTIMSYVNPRVFTYSSPDISLNGHPCGEENKADNAKVLRSYVRKFYGN</sequence>
<proteinExistence type="predicted"/>
<reference evidence="3" key="1">
    <citation type="submission" date="2023-07" db="EMBL/GenBank/DDBJ databases">
        <title>Molecular identification of indigenous halophilic bacteria isolated from red sea cost, biodegradation of synthetic dyes and assessment of degraded metabolite toxicity.</title>
        <authorList>
            <person name="Chaieb K."/>
            <person name="Altayb H.N."/>
        </authorList>
    </citation>
    <scope>NUCLEOTIDE SEQUENCE [LARGE SCALE GENOMIC DNA]</scope>
    <source>
        <strain evidence="3">K20</strain>
    </source>
</reference>
<feature type="signal peptide" evidence="1">
    <location>
        <begin position="1"/>
        <end position="18"/>
    </location>
</feature>